<comment type="caution">
    <text evidence="1">The sequence shown here is derived from an EMBL/GenBank/DDBJ whole genome shotgun (WGS) entry which is preliminary data.</text>
</comment>
<dbReference type="EMBL" id="LJCR01002615">
    <property type="protein sequence ID" value="KPV48486.1"/>
    <property type="molecule type" value="Genomic_DNA"/>
</dbReference>
<dbReference type="Proteomes" id="UP000050509">
    <property type="component" value="Unassembled WGS sequence"/>
</dbReference>
<protein>
    <recommendedName>
        <fullName evidence="3">Peptidase M6-like domain-containing protein</fullName>
    </recommendedName>
</protein>
<organism evidence="1 2">
    <name type="scientific">Kouleothrix aurantiaca</name>
    <dbReference type="NCBI Taxonomy" id="186479"/>
    <lineage>
        <taxon>Bacteria</taxon>
        <taxon>Bacillati</taxon>
        <taxon>Chloroflexota</taxon>
        <taxon>Chloroflexia</taxon>
        <taxon>Chloroflexales</taxon>
        <taxon>Roseiflexineae</taxon>
        <taxon>Roseiflexaceae</taxon>
        <taxon>Kouleothrix</taxon>
    </lineage>
</organism>
<gene>
    <name evidence="1" type="ORF">SE17_37810</name>
</gene>
<evidence type="ECO:0008006" key="3">
    <source>
        <dbReference type="Google" id="ProtNLM"/>
    </source>
</evidence>
<reference evidence="1 2" key="1">
    <citation type="submission" date="2015-09" db="EMBL/GenBank/DDBJ databases">
        <title>Draft genome sequence of Kouleothrix aurantiaca JCM 19913.</title>
        <authorList>
            <person name="Hemp J."/>
        </authorList>
    </citation>
    <scope>NUCLEOTIDE SEQUENCE [LARGE SCALE GENOMIC DNA]</scope>
    <source>
        <strain evidence="1 2">COM-B</strain>
    </source>
</reference>
<evidence type="ECO:0000313" key="1">
    <source>
        <dbReference type="EMBL" id="KPV48486.1"/>
    </source>
</evidence>
<feature type="non-terminal residue" evidence="1">
    <location>
        <position position="297"/>
    </location>
</feature>
<name>A0A0P9CR72_9CHLR</name>
<keyword evidence="2" id="KW-1185">Reference proteome</keyword>
<proteinExistence type="predicted"/>
<sequence length="297" mass="31639">MASYLATAAIGNYEVNKYRADGIRYWDAIDTTLFEPVAAPRTGTQLAISQIANNSYKRLARTISVPAGGATLSFWITRDTEPNWDFVFVEAHTPGQDDWTTLPDTNGHTAQEMGFVCPFWLSIHPFLAHYQTDNGDGSCAPSGTSGAWWAATGKSAGYEQWSVDLGAWAGKDVEVSISYASDNAVQLSGAFVDDIVVSAGAGSTSFEADGDVMDGWATPGAPEGSPPNENDWIAGTVADLPPPLGETVRRSFAREPEIIGFLSDTFGPYPFSAAGGIVDGIDGLSFALETQTRPVYS</sequence>
<accession>A0A0P9CR72</accession>
<evidence type="ECO:0000313" key="2">
    <source>
        <dbReference type="Proteomes" id="UP000050509"/>
    </source>
</evidence>
<dbReference type="AlphaFoldDB" id="A0A0P9CR72"/>
<dbReference type="Pfam" id="PF20773">
    <property type="entry name" value="InhA-like_MAM"/>
    <property type="match status" value="1"/>
</dbReference>